<keyword evidence="2" id="KW-1185">Reference proteome</keyword>
<proteinExistence type="predicted"/>
<accession>A0ABN5WLA3</accession>
<name>A0ABN5WLA3_9GAMM</name>
<dbReference type="EMBL" id="AP019416">
    <property type="protein sequence ID" value="BBI47742.1"/>
    <property type="molecule type" value="Genomic_DNA"/>
</dbReference>
<gene>
    <name evidence="1" type="ORF">HORIV_01630</name>
</gene>
<reference evidence="2" key="1">
    <citation type="journal article" date="2019" name="Microbiol. Resour. Announc.">
        <title>Complete Genome Sequence of Halomonas olivaria, a Moderately Halophilic Bacterium Isolated from Olive Processing Effluents, Obtained by Nanopore Sequencing.</title>
        <authorList>
            <person name="Nagata S."/>
            <person name="Ii K.M."/>
            <person name="Tsukimi T."/>
            <person name="Miura M.C."/>
            <person name="Galipon J."/>
            <person name="Arakawa K."/>
        </authorList>
    </citation>
    <scope>NUCLEOTIDE SEQUENCE [LARGE SCALE GENOMIC DNA]</scope>
    <source>
        <strain evidence="2">TYRC17</strain>
    </source>
</reference>
<evidence type="ECO:0000313" key="2">
    <source>
        <dbReference type="Proteomes" id="UP000289555"/>
    </source>
</evidence>
<dbReference type="Proteomes" id="UP000289555">
    <property type="component" value="Chromosome"/>
</dbReference>
<protein>
    <submittedName>
        <fullName evidence="1">Uncharacterized protein</fullName>
    </submittedName>
</protein>
<evidence type="ECO:0000313" key="1">
    <source>
        <dbReference type="EMBL" id="BBI47742.1"/>
    </source>
</evidence>
<sequence>MLLNDHRDAPEWGGRLNEAQGYLLGLLVGDGTLKADKAVLSVWPQAAVANGSDSFFGRVPVPSWR</sequence>
<organism evidence="1 2">
    <name type="scientific">Vreelandella olivaria</name>
    <dbReference type="NCBI Taxonomy" id="390919"/>
    <lineage>
        <taxon>Bacteria</taxon>
        <taxon>Pseudomonadati</taxon>
        <taxon>Pseudomonadota</taxon>
        <taxon>Gammaproteobacteria</taxon>
        <taxon>Oceanospirillales</taxon>
        <taxon>Halomonadaceae</taxon>
        <taxon>Vreelandella</taxon>
    </lineage>
</organism>